<dbReference type="PANTHER" id="PTHR24216:SF65">
    <property type="entry name" value="PAXILLIN-LIKE PROTEIN 1"/>
    <property type="match status" value="1"/>
</dbReference>
<dbReference type="STRING" id="930990.A0A067MPJ3"/>
<dbReference type="InParanoid" id="A0A067MPJ3"/>
<feature type="region of interest" description="Disordered" evidence="1">
    <location>
        <begin position="1027"/>
        <end position="1051"/>
    </location>
</feature>
<proteinExistence type="predicted"/>
<feature type="compositionally biased region" description="Polar residues" evidence="1">
    <location>
        <begin position="333"/>
        <end position="356"/>
    </location>
</feature>
<organism evidence="2 3">
    <name type="scientific">Botryobasidium botryosum (strain FD-172 SS1)</name>
    <dbReference type="NCBI Taxonomy" id="930990"/>
    <lineage>
        <taxon>Eukaryota</taxon>
        <taxon>Fungi</taxon>
        <taxon>Dikarya</taxon>
        <taxon>Basidiomycota</taxon>
        <taxon>Agaricomycotina</taxon>
        <taxon>Agaricomycetes</taxon>
        <taxon>Cantharellales</taxon>
        <taxon>Botryobasidiaceae</taxon>
        <taxon>Botryobasidium</taxon>
    </lineage>
</organism>
<feature type="compositionally biased region" description="Polar residues" evidence="1">
    <location>
        <begin position="20"/>
        <end position="36"/>
    </location>
</feature>
<sequence length="1401" mass="152503">MSQFTFPPTYHFRPRASALSRENTILSPPDTESSGHANRPRPNSMPSAYDPYVPTPHLPVDTPVQDLRRPSSISYHQAKMQDVHAGSSSSMHWLVVVIPPASLGAHPGSSSDSASPRPGRSSQGILMPLFPTLYGQLSAIAREFGFPSTTGICIYLQIAEGDQWFTPRVSRGSWQILWSKFFAPDGRTSQSLHQLPVSGRIEFDIDTHKAKWFVDWQTRRIRNMSLDASSVPLPPHEFSPHSTPEGAGSPANEEAQIEFDVLGSPSKSSKTPHQSLKKLTLLERRTADAPFTKSLAFDEVSFSSRTAKLPSSRVLPIQEDQEPEPKSGRSKQIDTLVQQWRETSATPLHTSNTRNPSPRPHSEEITDSRLSLDAGDASSTAKLNLDDYTWSISSRGPPSDLPSPGPDSVRSPSIHILDRMRGSVILTPSVCTSFGPPDDWPRSPALSTVSPYPSPDIAARMIEDAPVTPSTATSWGPPSSYYLAPASPYSQTLSPDIAARMVEDSPVTPSTATSWGPPSSYPATPVSPYSRVASPDIASRMMEDGEWVRPGVVFDLVWPFIPSAFESKQEDVVFDLVWPFIPSAFDGVQSTTSVAQSASGVIFDLVWPFIPSAFDGAQPATNIAQSASGVVFDLVWPFIPSAFESKQKGVIFDLVWPFIPSAFDVIQPTPSADTQSISVTLSSRYPNINIYPAVYPYFDIYPASHTAIVKAPEPASLSVVPVLRSLYVYPNICPYPPVPSTISSAPVRDSANTLSPSLSSSHSTASAKVSVDRSGYPWFEIYPAVRMGASWAPTDRSGYPYFDLYPLVKPSQATSSISDRSGYPFFELYPAVKVPQGLRVSARADRSGYPFFDLYPAVSIPRGSDTRPRQDRSGYPFFDIYPAIPSADRSAYPFFDLYPSINTSRGLDSPAPYVKPQNELPAAPFSRPSSFEASSPSTGFEASSTRDPVSVALPSHYPNLVIYAPVYPFIQPYPSVTLSNTEPPHPAIRRPLTPARARSGTIMRKPKALVLRPTVLVREAPLPPLKSPVPRVGGSRRQWRQRGDSPPVPPLPANFAALSPLPSKRGLYPDLVIYPAVSVSEAMSRGDNDNGMKHEHMIDAPSSPTSSYSPVSENDLTLVEEEMSEGRSLELPVSLPCAGYPVLNLYPAVYPYFDIYPAMPVALGVDSPREPKVMSGALLPHSLQVGDNVNEKLPVDTAPAAGYPSFNLYPPVDSLLGGDAVEIKFDDLDSAESTTPAQSPTSETSQKRSLAVLHDLIFGKSSPEIPQFVERSEFEDEDDSIDESTVDEVDNELQVKMARWNFPGTLVDDSLSPALTSRPGSWIPPPNVLSPRSSDGEESSFLAERSLRRSRASSEVLVVPPTPGGENYQDVLAKFPFPPAPTAGALAFEIPGSFRSTPIGY</sequence>
<evidence type="ECO:0000256" key="1">
    <source>
        <dbReference type="SAM" id="MobiDB-lite"/>
    </source>
</evidence>
<accession>A0A067MPJ3</accession>
<evidence type="ECO:0000313" key="2">
    <source>
        <dbReference type="EMBL" id="KDQ16630.1"/>
    </source>
</evidence>
<dbReference type="EMBL" id="KL198026">
    <property type="protein sequence ID" value="KDQ16630.1"/>
    <property type="molecule type" value="Genomic_DNA"/>
</dbReference>
<feature type="compositionally biased region" description="Low complexity" evidence="1">
    <location>
        <begin position="924"/>
        <end position="937"/>
    </location>
</feature>
<feature type="region of interest" description="Disordered" evidence="1">
    <location>
        <begin position="17"/>
        <end position="66"/>
    </location>
</feature>
<feature type="region of interest" description="Disordered" evidence="1">
    <location>
        <begin position="308"/>
        <end position="374"/>
    </location>
</feature>
<dbReference type="OrthoDB" id="3269353at2759"/>
<protein>
    <submittedName>
        <fullName evidence="2">Uncharacterized protein</fullName>
    </submittedName>
</protein>
<name>A0A067MPJ3_BOTB1</name>
<dbReference type="PANTHER" id="PTHR24216">
    <property type="entry name" value="PAXILLIN-RELATED"/>
    <property type="match status" value="1"/>
</dbReference>
<reference evidence="3" key="1">
    <citation type="journal article" date="2014" name="Proc. Natl. Acad. Sci. U.S.A.">
        <title>Extensive sampling of basidiomycete genomes demonstrates inadequacy of the white-rot/brown-rot paradigm for wood decay fungi.</title>
        <authorList>
            <person name="Riley R."/>
            <person name="Salamov A.A."/>
            <person name="Brown D.W."/>
            <person name="Nagy L.G."/>
            <person name="Floudas D."/>
            <person name="Held B.W."/>
            <person name="Levasseur A."/>
            <person name="Lombard V."/>
            <person name="Morin E."/>
            <person name="Otillar R."/>
            <person name="Lindquist E.A."/>
            <person name="Sun H."/>
            <person name="LaButti K.M."/>
            <person name="Schmutz J."/>
            <person name="Jabbour D."/>
            <person name="Luo H."/>
            <person name="Baker S.E."/>
            <person name="Pisabarro A.G."/>
            <person name="Walton J.D."/>
            <person name="Blanchette R.A."/>
            <person name="Henrissat B."/>
            <person name="Martin F."/>
            <person name="Cullen D."/>
            <person name="Hibbett D.S."/>
            <person name="Grigoriev I.V."/>
        </authorList>
    </citation>
    <scope>NUCLEOTIDE SEQUENCE [LARGE SCALE GENOMIC DNA]</scope>
    <source>
        <strain evidence="3">FD-172 SS1</strain>
    </source>
</reference>
<keyword evidence="3" id="KW-1185">Reference proteome</keyword>
<dbReference type="HOGENOM" id="CLU_004026_0_0_1"/>
<feature type="region of interest" description="Disordered" evidence="1">
    <location>
        <begin position="924"/>
        <end position="946"/>
    </location>
</feature>
<gene>
    <name evidence="2" type="ORF">BOTBODRAFT_30553</name>
</gene>
<feature type="region of interest" description="Disordered" evidence="1">
    <location>
        <begin position="1316"/>
        <end position="1346"/>
    </location>
</feature>
<feature type="region of interest" description="Disordered" evidence="1">
    <location>
        <begin position="229"/>
        <end position="253"/>
    </location>
</feature>
<dbReference type="Proteomes" id="UP000027195">
    <property type="component" value="Unassembled WGS sequence"/>
</dbReference>
<evidence type="ECO:0000313" key="3">
    <source>
        <dbReference type="Proteomes" id="UP000027195"/>
    </source>
</evidence>